<feature type="domain" description="HTH bat-type" evidence="3">
    <location>
        <begin position="171"/>
        <end position="222"/>
    </location>
</feature>
<proteinExistence type="predicted"/>
<dbReference type="PANTHER" id="PTHR34236:SF1">
    <property type="entry name" value="DIMETHYL SULFOXIDE REDUCTASE TRANSCRIPTIONAL ACTIVATOR"/>
    <property type="match status" value="1"/>
</dbReference>
<evidence type="ECO:0000259" key="4">
    <source>
        <dbReference type="Pfam" id="PF15915"/>
    </source>
</evidence>
<dbReference type="Pfam" id="PF04967">
    <property type="entry name" value="HTH_10"/>
    <property type="match status" value="1"/>
</dbReference>
<dbReference type="InterPro" id="IPR013324">
    <property type="entry name" value="RNA_pol_sigma_r3/r4-like"/>
</dbReference>
<dbReference type="KEGG" id="halx:M0R89_18615"/>
<protein>
    <submittedName>
        <fullName evidence="5">Helix-turn-helix domain-containing protein</fullName>
    </submittedName>
</protein>
<accession>A0A8U0I0W4</accession>
<name>A0A8U0I0W4_9EURY</name>
<dbReference type="SUPFAM" id="SSF88659">
    <property type="entry name" value="Sigma3 and sigma4 domains of RNA polymerase sigma factors"/>
    <property type="match status" value="1"/>
</dbReference>
<evidence type="ECO:0000256" key="1">
    <source>
        <dbReference type="ARBA" id="ARBA00023015"/>
    </source>
</evidence>
<dbReference type="AlphaFoldDB" id="A0A8U0I0W4"/>
<dbReference type="InterPro" id="IPR031803">
    <property type="entry name" value="BAT_GAF/HTH-assoc"/>
</dbReference>
<organism evidence="5 6">
    <name type="scientific">Halorussus limi</name>
    <dbReference type="NCBI Taxonomy" id="2938695"/>
    <lineage>
        <taxon>Archaea</taxon>
        <taxon>Methanobacteriati</taxon>
        <taxon>Methanobacteriota</taxon>
        <taxon>Stenosarchaea group</taxon>
        <taxon>Halobacteria</taxon>
        <taxon>Halobacteriales</taxon>
        <taxon>Haladaptataceae</taxon>
        <taxon>Halorussus</taxon>
    </lineage>
</organism>
<dbReference type="InterPro" id="IPR036388">
    <property type="entry name" value="WH-like_DNA-bd_sf"/>
</dbReference>
<dbReference type="EMBL" id="CP096660">
    <property type="protein sequence ID" value="UPV76546.1"/>
    <property type="molecule type" value="Genomic_DNA"/>
</dbReference>
<dbReference type="Pfam" id="PF15915">
    <property type="entry name" value="BAT"/>
    <property type="match status" value="1"/>
</dbReference>
<feature type="domain" description="Bacterioopsin transcriptional activator GAF and HTH associated" evidence="4">
    <location>
        <begin position="7"/>
        <end position="164"/>
    </location>
</feature>
<dbReference type="PANTHER" id="PTHR34236">
    <property type="entry name" value="DIMETHYL SULFOXIDE REDUCTASE TRANSCRIPTIONAL ACTIVATOR"/>
    <property type="match status" value="1"/>
</dbReference>
<dbReference type="RefSeq" id="WP_248652579.1">
    <property type="nucleotide sequence ID" value="NZ_CP096660.1"/>
</dbReference>
<keyword evidence="1" id="KW-0805">Transcription regulation</keyword>
<keyword evidence="2" id="KW-0804">Transcription</keyword>
<evidence type="ECO:0000259" key="3">
    <source>
        <dbReference type="Pfam" id="PF04967"/>
    </source>
</evidence>
<evidence type="ECO:0000313" key="5">
    <source>
        <dbReference type="EMBL" id="UPV76546.1"/>
    </source>
</evidence>
<dbReference type="Proteomes" id="UP000830729">
    <property type="component" value="Plasmid unnamed1"/>
</dbReference>
<dbReference type="GeneID" id="72187256"/>
<dbReference type="Gene3D" id="1.10.10.10">
    <property type="entry name" value="Winged helix-like DNA-binding domain superfamily/Winged helix DNA-binding domain"/>
    <property type="match status" value="1"/>
</dbReference>
<evidence type="ECO:0000256" key="2">
    <source>
        <dbReference type="ARBA" id="ARBA00023163"/>
    </source>
</evidence>
<sequence>MSETESDAVVEVEFRVTDDRYPLVAIPDRLECRTRVEQIVPRGDDTYAIFHCFSGATSDAVLDCIAEYDGIEARTMNDGDDGGVVEVLVTEPADHFVVTLTDAGAIPRELRSSGGEARIVAEVPSIYRVTTVVDRFLDTHPSAEVVARRQKDHDVPVFTRREFEQAVEDRLTDRQREVLEAAFAGGYFDWPRENSGEEVAAELGVTNTTFSQHLRTAERKIFSILVDEWE</sequence>
<gene>
    <name evidence="5" type="ORF">M0R89_18615</name>
</gene>
<keyword evidence="5" id="KW-0614">Plasmid</keyword>
<dbReference type="InterPro" id="IPR007050">
    <property type="entry name" value="HTH_bacterioopsin"/>
</dbReference>
<keyword evidence="6" id="KW-1185">Reference proteome</keyword>
<reference evidence="5 6" key="1">
    <citation type="submission" date="2022-04" db="EMBL/GenBank/DDBJ databases">
        <title>Diverse halophilic archaea isolated from saline environments.</title>
        <authorList>
            <person name="Cui H.-L."/>
        </authorList>
    </citation>
    <scope>NUCLEOTIDE SEQUENCE [LARGE SCALE GENOMIC DNA]</scope>
    <source>
        <strain evidence="5 6">XZYJT49</strain>
        <plasmid evidence="5 6">unnamed1</plasmid>
    </source>
</reference>
<evidence type="ECO:0000313" key="6">
    <source>
        <dbReference type="Proteomes" id="UP000830729"/>
    </source>
</evidence>
<geneLocation type="plasmid" evidence="5 6">
    <name>unnamed1</name>
</geneLocation>